<feature type="compositionally biased region" description="Low complexity" evidence="1">
    <location>
        <begin position="594"/>
        <end position="605"/>
    </location>
</feature>
<dbReference type="PANTHER" id="PTHR21563">
    <property type="entry name" value="ZINC FINGER C3H1 DOMAIN-CONTAINING PROTEIN"/>
    <property type="match status" value="1"/>
</dbReference>
<feature type="compositionally biased region" description="Pro residues" evidence="1">
    <location>
        <begin position="39"/>
        <end position="48"/>
    </location>
</feature>
<dbReference type="GeneID" id="27323586"/>
<evidence type="ECO:0000256" key="1">
    <source>
        <dbReference type="SAM" id="MobiDB-lite"/>
    </source>
</evidence>
<feature type="compositionally biased region" description="Polar residues" evidence="1">
    <location>
        <begin position="535"/>
        <end position="544"/>
    </location>
</feature>
<feature type="compositionally biased region" description="Polar residues" evidence="1">
    <location>
        <begin position="509"/>
        <end position="527"/>
    </location>
</feature>
<feature type="compositionally biased region" description="Polar residues" evidence="1">
    <location>
        <begin position="414"/>
        <end position="426"/>
    </location>
</feature>
<dbReference type="OrthoDB" id="1922977at2759"/>
<dbReference type="STRING" id="212818.A0A0D1Z8X0"/>
<feature type="compositionally biased region" description="Low complexity" evidence="1">
    <location>
        <begin position="1"/>
        <end position="28"/>
    </location>
</feature>
<dbReference type="Proteomes" id="UP000054302">
    <property type="component" value="Unassembled WGS sequence"/>
</dbReference>
<feature type="compositionally biased region" description="Polar residues" evidence="1">
    <location>
        <begin position="1049"/>
        <end position="1058"/>
    </location>
</feature>
<feature type="region of interest" description="Disordered" evidence="1">
    <location>
        <begin position="358"/>
        <end position="389"/>
    </location>
</feature>
<feature type="compositionally biased region" description="Basic and acidic residues" evidence="1">
    <location>
        <begin position="257"/>
        <end position="267"/>
    </location>
</feature>
<feature type="compositionally biased region" description="Polar residues" evidence="1">
    <location>
        <begin position="461"/>
        <end position="482"/>
    </location>
</feature>
<dbReference type="GO" id="GO:0000178">
    <property type="term" value="C:exosome (RNase complex)"/>
    <property type="evidence" value="ECO:0007669"/>
    <property type="project" value="TreeGrafter"/>
</dbReference>
<feature type="compositionally biased region" description="Polar residues" evidence="1">
    <location>
        <begin position="879"/>
        <end position="894"/>
    </location>
</feature>
<feature type="compositionally biased region" description="Basic and acidic residues" evidence="1">
    <location>
        <begin position="211"/>
        <end position="220"/>
    </location>
</feature>
<dbReference type="InterPro" id="IPR039278">
    <property type="entry name" value="Red1"/>
</dbReference>
<feature type="region of interest" description="Disordered" evidence="1">
    <location>
        <begin position="830"/>
        <end position="1058"/>
    </location>
</feature>
<dbReference type="GO" id="GO:0005634">
    <property type="term" value="C:nucleus"/>
    <property type="evidence" value="ECO:0007669"/>
    <property type="project" value="TreeGrafter"/>
</dbReference>
<dbReference type="InterPro" id="IPR019607">
    <property type="entry name" value="Putative_zinc-finger_domain"/>
</dbReference>
<gene>
    <name evidence="3" type="ORF">PV10_05741</name>
</gene>
<feature type="compositionally biased region" description="Basic and acidic residues" evidence="1">
    <location>
        <begin position="667"/>
        <end position="676"/>
    </location>
</feature>
<evidence type="ECO:0000313" key="4">
    <source>
        <dbReference type="Proteomes" id="UP000054302"/>
    </source>
</evidence>
<feature type="compositionally biased region" description="Low complexity" evidence="1">
    <location>
        <begin position="990"/>
        <end position="999"/>
    </location>
</feature>
<feature type="compositionally biased region" description="Polar residues" evidence="1">
    <location>
        <begin position="182"/>
        <end position="198"/>
    </location>
</feature>
<feature type="region of interest" description="Disordered" evidence="1">
    <location>
        <begin position="402"/>
        <end position="482"/>
    </location>
</feature>
<feature type="compositionally biased region" description="Polar residues" evidence="1">
    <location>
        <begin position="835"/>
        <end position="845"/>
    </location>
</feature>
<organism evidence="3 4">
    <name type="scientific">Exophiala mesophila</name>
    <name type="common">Black yeast-like fungus</name>
    <dbReference type="NCBI Taxonomy" id="212818"/>
    <lineage>
        <taxon>Eukaryota</taxon>
        <taxon>Fungi</taxon>
        <taxon>Dikarya</taxon>
        <taxon>Ascomycota</taxon>
        <taxon>Pezizomycotina</taxon>
        <taxon>Eurotiomycetes</taxon>
        <taxon>Chaetothyriomycetidae</taxon>
        <taxon>Chaetothyriales</taxon>
        <taxon>Herpotrichiellaceae</taxon>
        <taxon>Exophiala</taxon>
    </lineage>
</organism>
<feature type="region of interest" description="Disordered" evidence="1">
    <location>
        <begin position="257"/>
        <end position="310"/>
    </location>
</feature>
<feature type="region of interest" description="Disordered" evidence="1">
    <location>
        <begin position="1"/>
        <end position="224"/>
    </location>
</feature>
<feature type="domain" description="Putative zinc-finger" evidence="2">
    <location>
        <begin position="1196"/>
        <end position="1217"/>
    </location>
</feature>
<feature type="region of interest" description="Disordered" evidence="1">
    <location>
        <begin position="576"/>
        <end position="745"/>
    </location>
</feature>
<feature type="compositionally biased region" description="Polar residues" evidence="1">
    <location>
        <begin position="123"/>
        <end position="138"/>
    </location>
</feature>
<sequence>MAGAQPYPSTPLYTTTPSYPSQPSFYSSAQSNVFHQPVHTPPAPPPQHPQHHHQQLPPNTVYQPSPQNASRFDTNSQHRPPAAPFPFGAASFTPEMLKQLASAGLPPPPPPAFAPASLPTSAYPQYSTPNSVSVSSPYPQHELSAPHQFGSGFFLNTQNQPTQPAPYTAPGSSGFRPIPDYHSSNDQGFSPYSATRPASKSYHPPAPANAKHADRGHDDVLPSFGSRSDLDMLFANAQQQSQEAYQDDSTASYNKISETHETGRRPPTDGSASPYDPTRPATIIHRTLSRIELPKNAAPQLDGSSGPQSISDLREAAKEAVLSLFTNDIRYRELITEGIDPAVLSGLYKELNIEAEPSPANSSYHQASAVQSATAETLESNAHGPPDAPAFVARGVVERVSSPSTDVVQPEAASKSSLASNQTPQMEVSPALSHSEKPQTTPNANLERKDRIAQLLAARTGRTTMPSPVPASSLSTVPGHSSGTVVANLDGVGLSKEQQLAPPLRTDSLRQSIETSSQDETTRSQHGNLDPLLASHQSEPSSQKKPPLPSAEKAAPSYGASIFAIPGLFMGAAEMTSEDNDSADMPRDQEDILTPPQYDPYTPQPILKRPRPEELSTSEPLPQSKRLNSQQFTEQATPLTEVPMDDDASEGEIVEETEGSRGSRAHANIERLESYDRQANSQLQSAFGNRPAVDPKSSTSQSYSTTDTSTLLVPGVNDATSSKPPLLAQSTTPESLNRQSLTSKPISKLTPAELAEKAAALKAEFLKQRARRQQVLQEELPDLNAEVKQTEVRLEKAKSALLNLRSEIAKLKNDLDRAEKSETDLTQEVAHLEKQLQQGRSGQKQYSDELQKLKLDKKENMSDSIGAEVASRPPEQQGLPLSSQDLAPQGSSKVVSDIERVPVIDATHDYANNDRWHPTASSAQVIAPSLPQLAPEGPAHDETADEVQQTDEMEISPEPEPLTAEGLTTGPTTSRSISPDSPIEDDVESDGSASMSNSGSDDDDEEDYEPADGDAPQPMDLSDDDSDSDEYDPENATTTAPPIPDVVDVSNQSHESTSMAELVPSQSHIVQQAIIHDLPNKPVPSEPSLAEVALVRREEPQTTSTVLPNGGQGEIQKATGSIDANAVTKHQNNKTLESEKAVLLDGSSPPNPHYVPYKTPLSSFKTYRFHQDFHDTVKSGYRSLTYSNSIDPSRPLCPTELSGEVCEDPTCEEQHFRQLGLSGTCTAEPKSQAEWFLHPTLKTTEMCSKVPLLISIRHACADDKILVQMSSASDIKDKGIRDEFLVGLKQVIADLRQKEVKEFENVANALSAYRREFFSKREEA</sequence>
<dbReference type="VEuPathDB" id="FungiDB:PV10_05741"/>
<feature type="compositionally biased region" description="Acidic residues" evidence="1">
    <location>
        <begin position="1021"/>
        <end position="1033"/>
    </location>
</feature>
<dbReference type="PANTHER" id="PTHR21563:SF3">
    <property type="entry name" value="ZINC FINGER C3H1 DOMAIN-CONTAINING PROTEIN"/>
    <property type="match status" value="1"/>
</dbReference>
<name>A0A0D1Z8X0_EXOME</name>
<feature type="compositionally biased region" description="Polar residues" evidence="1">
    <location>
        <begin position="615"/>
        <end position="638"/>
    </location>
</feature>
<feature type="compositionally biased region" description="Polar residues" evidence="1">
    <location>
        <begin position="718"/>
        <end position="745"/>
    </location>
</feature>
<evidence type="ECO:0000259" key="2">
    <source>
        <dbReference type="Pfam" id="PF10650"/>
    </source>
</evidence>
<feature type="compositionally biased region" description="Acidic residues" evidence="1">
    <location>
        <begin position="643"/>
        <end position="657"/>
    </location>
</feature>
<reference evidence="3 4" key="1">
    <citation type="submission" date="2015-01" db="EMBL/GenBank/DDBJ databases">
        <title>The Genome Sequence of Exophiala mesophila CBS40295.</title>
        <authorList>
            <consortium name="The Broad Institute Genomics Platform"/>
            <person name="Cuomo C."/>
            <person name="de Hoog S."/>
            <person name="Gorbushina A."/>
            <person name="Stielow B."/>
            <person name="Teixiera M."/>
            <person name="Abouelleil A."/>
            <person name="Chapman S.B."/>
            <person name="Priest M."/>
            <person name="Young S.K."/>
            <person name="Wortman J."/>
            <person name="Nusbaum C."/>
            <person name="Birren B."/>
        </authorList>
    </citation>
    <scope>NUCLEOTIDE SEQUENCE [LARGE SCALE GENOMIC DNA]</scope>
    <source>
        <strain evidence="3 4">CBS 40295</strain>
    </source>
</reference>
<feature type="compositionally biased region" description="Polar residues" evidence="1">
    <location>
        <begin position="60"/>
        <end position="78"/>
    </location>
</feature>
<feature type="compositionally biased region" description="Low complexity" evidence="1">
    <location>
        <begin position="697"/>
        <end position="710"/>
    </location>
</feature>
<accession>A0A0D1Z8X0</accession>
<proteinExistence type="predicted"/>
<feature type="compositionally biased region" description="Acidic residues" evidence="1">
    <location>
        <begin position="1000"/>
        <end position="1012"/>
    </location>
</feature>
<evidence type="ECO:0000313" key="3">
    <source>
        <dbReference type="EMBL" id="KIV91172.1"/>
    </source>
</evidence>
<feature type="compositionally biased region" description="Acidic residues" evidence="1">
    <location>
        <begin position="943"/>
        <end position="957"/>
    </location>
</feature>
<protein>
    <recommendedName>
        <fullName evidence="2">Putative zinc-finger domain-containing protein</fullName>
    </recommendedName>
</protein>
<feature type="compositionally biased region" description="Polar residues" evidence="1">
    <location>
        <begin position="359"/>
        <end position="380"/>
    </location>
</feature>
<feature type="region of interest" description="Disordered" evidence="1">
    <location>
        <begin position="496"/>
        <end position="554"/>
    </location>
</feature>
<keyword evidence="4" id="KW-1185">Reference proteome</keyword>
<feature type="compositionally biased region" description="Basic and acidic residues" evidence="1">
    <location>
        <begin position="846"/>
        <end position="861"/>
    </location>
</feature>
<dbReference type="EMBL" id="KN847523">
    <property type="protein sequence ID" value="KIV91172.1"/>
    <property type="molecule type" value="Genomic_DNA"/>
</dbReference>
<dbReference type="RefSeq" id="XP_016222746.1">
    <property type="nucleotide sequence ID" value="XM_016370453.1"/>
</dbReference>
<feature type="compositionally biased region" description="Basic and acidic residues" evidence="1">
    <location>
        <begin position="896"/>
        <end position="917"/>
    </location>
</feature>
<feature type="compositionally biased region" description="Polar residues" evidence="1">
    <location>
        <begin position="677"/>
        <end position="687"/>
    </location>
</feature>
<dbReference type="HOGENOM" id="CLU_253464_0_0_1"/>
<feature type="compositionally biased region" description="Polar residues" evidence="1">
    <location>
        <begin position="969"/>
        <end position="979"/>
    </location>
</feature>
<dbReference type="Pfam" id="PF10650">
    <property type="entry name" value="zf-C3H1"/>
    <property type="match status" value="1"/>
</dbReference>